<keyword evidence="3 9" id="KW-1003">Cell membrane</keyword>
<evidence type="ECO:0000313" key="10">
    <source>
        <dbReference type="EMBL" id="TDQ34694.1"/>
    </source>
</evidence>
<dbReference type="Gene3D" id="1.20.5.1030">
    <property type="entry name" value="Preprotein translocase secy subunit"/>
    <property type="match status" value="1"/>
</dbReference>
<evidence type="ECO:0000256" key="8">
    <source>
        <dbReference type="ARBA" id="ARBA00023136"/>
    </source>
</evidence>
<comment type="similarity">
    <text evidence="9">Belongs to the SecE/SEC61-gamma family.</text>
</comment>
<evidence type="ECO:0000256" key="7">
    <source>
        <dbReference type="ARBA" id="ARBA00023010"/>
    </source>
</evidence>
<proteinExistence type="inferred from homology"/>
<keyword evidence="6 9" id="KW-1133">Transmembrane helix</keyword>
<feature type="transmembrane region" description="Helical" evidence="9">
    <location>
        <begin position="26"/>
        <end position="47"/>
    </location>
</feature>
<keyword evidence="7 9" id="KW-0811">Translocation</keyword>
<dbReference type="EMBL" id="SNYJ01000023">
    <property type="protein sequence ID" value="TDQ34694.1"/>
    <property type="molecule type" value="Genomic_DNA"/>
</dbReference>
<accession>A0A4R6TV39</accession>
<keyword evidence="11" id="KW-1185">Reference proteome</keyword>
<dbReference type="InterPro" id="IPR038379">
    <property type="entry name" value="SecE_sf"/>
</dbReference>
<keyword evidence="5 9" id="KW-0653">Protein transport</keyword>
<evidence type="ECO:0000313" key="11">
    <source>
        <dbReference type="Proteomes" id="UP000295632"/>
    </source>
</evidence>
<dbReference type="Pfam" id="PF00584">
    <property type="entry name" value="SecE"/>
    <property type="match status" value="1"/>
</dbReference>
<dbReference type="GO" id="GO:0065002">
    <property type="term" value="P:intracellular protein transmembrane transport"/>
    <property type="evidence" value="ECO:0007669"/>
    <property type="project" value="UniProtKB-UniRule"/>
</dbReference>
<keyword evidence="2 9" id="KW-0813">Transport</keyword>
<dbReference type="HAMAP" id="MF_00422">
    <property type="entry name" value="SecE"/>
    <property type="match status" value="1"/>
</dbReference>
<name>A0A4R6TV39_9BACI</name>
<keyword evidence="8 9" id="KW-0472">Membrane</keyword>
<dbReference type="GO" id="GO:0009306">
    <property type="term" value="P:protein secretion"/>
    <property type="evidence" value="ECO:0007669"/>
    <property type="project" value="UniProtKB-UniRule"/>
</dbReference>
<dbReference type="PANTHER" id="PTHR33910:SF1">
    <property type="entry name" value="PROTEIN TRANSLOCASE SUBUNIT SECE"/>
    <property type="match status" value="1"/>
</dbReference>
<dbReference type="OrthoDB" id="9813233at2"/>
<evidence type="ECO:0000256" key="3">
    <source>
        <dbReference type="ARBA" id="ARBA00022475"/>
    </source>
</evidence>
<dbReference type="PANTHER" id="PTHR33910">
    <property type="entry name" value="PROTEIN TRANSLOCASE SUBUNIT SECE"/>
    <property type="match status" value="1"/>
</dbReference>
<dbReference type="NCBIfam" id="TIGR00964">
    <property type="entry name" value="secE_bact"/>
    <property type="match status" value="1"/>
</dbReference>
<comment type="subcellular location">
    <subcellularLocation>
        <location evidence="9">Cell membrane</location>
        <topology evidence="9">Single-pass membrane protein</topology>
    </subcellularLocation>
    <subcellularLocation>
        <location evidence="1">Membrane</location>
    </subcellularLocation>
</comment>
<dbReference type="InterPro" id="IPR005807">
    <property type="entry name" value="SecE_bac"/>
</dbReference>
<evidence type="ECO:0000256" key="2">
    <source>
        <dbReference type="ARBA" id="ARBA00022448"/>
    </source>
</evidence>
<evidence type="ECO:0000256" key="6">
    <source>
        <dbReference type="ARBA" id="ARBA00022989"/>
    </source>
</evidence>
<dbReference type="RefSeq" id="WP_133582035.1">
    <property type="nucleotide sequence ID" value="NZ_SNYJ01000023.1"/>
</dbReference>
<dbReference type="InterPro" id="IPR001901">
    <property type="entry name" value="Translocase_SecE/Sec61-g"/>
</dbReference>
<dbReference type="Proteomes" id="UP000295632">
    <property type="component" value="Unassembled WGS sequence"/>
</dbReference>
<evidence type="ECO:0000256" key="4">
    <source>
        <dbReference type="ARBA" id="ARBA00022692"/>
    </source>
</evidence>
<dbReference type="GO" id="GO:0005886">
    <property type="term" value="C:plasma membrane"/>
    <property type="evidence" value="ECO:0007669"/>
    <property type="project" value="UniProtKB-SubCell"/>
</dbReference>
<evidence type="ECO:0000256" key="9">
    <source>
        <dbReference type="HAMAP-Rule" id="MF_00422"/>
    </source>
</evidence>
<comment type="subunit">
    <text evidence="9">Component of the Sec protein translocase complex. Heterotrimer consisting of SecY, SecE and SecG subunits. The heterotrimers can form oligomers, although 1 heterotrimer is thought to be able to translocate proteins. Interacts with the ribosome. Interacts with SecDF, and other proteins may be involved. Interacts with SecA.</text>
</comment>
<organism evidence="10 11">
    <name type="scientific">Aureibacillus halotolerans</name>
    <dbReference type="NCBI Taxonomy" id="1508390"/>
    <lineage>
        <taxon>Bacteria</taxon>
        <taxon>Bacillati</taxon>
        <taxon>Bacillota</taxon>
        <taxon>Bacilli</taxon>
        <taxon>Bacillales</taxon>
        <taxon>Bacillaceae</taxon>
        <taxon>Aureibacillus</taxon>
    </lineage>
</organism>
<dbReference type="AlphaFoldDB" id="A0A4R6TV39"/>
<comment type="caution">
    <text evidence="10">The sequence shown here is derived from an EMBL/GenBank/DDBJ whole genome shotgun (WGS) entry which is preliminary data.</text>
</comment>
<evidence type="ECO:0000256" key="1">
    <source>
        <dbReference type="ARBA" id="ARBA00004370"/>
    </source>
</evidence>
<dbReference type="PROSITE" id="PS01067">
    <property type="entry name" value="SECE_SEC61G"/>
    <property type="match status" value="1"/>
</dbReference>
<keyword evidence="4 9" id="KW-0812">Transmembrane</keyword>
<evidence type="ECO:0000256" key="5">
    <source>
        <dbReference type="ARBA" id="ARBA00022927"/>
    </source>
</evidence>
<dbReference type="GO" id="GO:0006605">
    <property type="term" value="P:protein targeting"/>
    <property type="evidence" value="ECO:0007669"/>
    <property type="project" value="UniProtKB-UniRule"/>
</dbReference>
<dbReference type="GO" id="GO:0008320">
    <property type="term" value="F:protein transmembrane transporter activity"/>
    <property type="evidence" value="ECO:0007669"/>
    <property type="project" value="UniProtKB-UniRule"/>
</dbReference>
<sequence>MGKITSFLRDVVKEMKKVSWPKKKELFRYTVTVLATVAFMTVFFAVADYGISAVIDLIIGE</sequence>
<protein>
    <recommendedName>
        <fullName evidence="9">Protein translocase subunit SecE</fullName>
    </recommendedName>
</protein>
<dbReference type="GO" id="GO:0043952">
    <property type="term" value="P:protein transport by the Sec complex"/>
    <property type="evidence" value="ECO:0007669"/>
    <property type="project" value="UniProtKB-UniRule"/>
</dbReference>
<gene>
    <name evidence="9" type="primary">secE</name>
    <name evidence="10" type="ORF">EV213_12320</name>
</gene>
<reference evidence="10 11" key="1">
    <citation type="submission" date="2019-03" db="EMBL/GenBank/DDBJ databases">
        <title>Genomic Encyclopedia of Type Strains, Phase IV (KMG-IV): sequencing the most valuable type-strain genomes for metagenomic binning, comparative biology and taxonomic classification.</title>
        <authorList>
            <person name="Goeker M."/>
        </authorList>
    </citation>
    <scope>NUCLEOTIDE SEQUENCE [LARGE SCALE GENOMIC DNA]</scope>
    <source>
        <strain evidence="10 11">DSM 28697</strain>
    </source>
</reference>
<comment type="function">
    <text evidence="9">Essential subunit of the Sec protein translocation channel SecYEG. Clamps together the 2 halves of SecY. May contact the channel plug during translocation.</text>
</comment>